<sequence length="172" mass="18545">MATIRSLATMVVFLLVALSTSHIASSLSIGLGVCRASGYLPGKAGHCEKSNDPDCCEDVKRYPQYQCSPPVTATTKAVLTLNSFEKGRDGGGPSECDNSYHNDKELVVALSTGWFENMARCGHRSRSLPTASPCMLRWWTSVTMCMAVTTSTTTSRHAPKTLSTPHQRCGTP</sequence>
<evidence type="ECO:0000313" key="1">
    <source>
        <dbReference type="EnsemblPlants" id="AVESA.00010b.r2.1DG0182850.1.CDS.1"/>
    </source>
</evidence>
<protein>
    <submittedName>
        <fullName evidence="1">Uncharacterized protein</fullName>
    </submittedName>
</protein>
<keyword evidence="2" id="KW-1185">Reference proteome</keyword>
<proteinExistence type="predicted"/>
<dbReference type="Proteomes" id="UP001732700">
    <property type="component" value="Chromosome 1D"/>
</dbReference>
<reference evidence="1" key="1">
    <citation type="submission" date="2021-05" db="EMBL/GenBank/DDBJ databases">
        <authorList>
            <person name="Scholz U."/>
            <person name="Mascher M."/>
            <person name="Fiebig A."/>
        </authorList>
    </citation>
    <scope>NUCLEOTIDE SEQUENCE [LARGE SCALE GENOMIC DNA]</scope>
</reference>
<dbReference type="EnsemblPlants" id="AVESA.00010b.r2.1DG0182850.1">
    <property type="protein sequence ID" value="AVESA.00010b.r2.1DG0182850.1.CDS.1"/>
    <property type="gene ID" value="AVESA.00010b.r2.1DG0182850"/>
</dbReference>
<reference evidence="1" key="2">
    <citation type="submission" date="2025-09" db="UniProtKB">
        <authorList>
            <consortium name="EnsemblPlants"/>
        </authorList>
    </citation>
    <scope>IDENTIFICATION</scope>
</reference>
<accession>A0ACD5U5X5</accession>
<name>A0ACD5U5X5_AVESA</name>
<evidence type="ECO:0000313" key="2">
    <source>
        <dbReference type="Proteomes" id="UP001732700"/>
    </source>
</evidence>
<organism evidence="1 2">
    <name type="scientific">Avena sativa</name>
    <name type="common">Oat</name>
    <dbReference type="NCBI Taxonomy" id="4498"/>
    <lineage>
        <taxon>Eukaryota</taxon>
        <taxon>Viridiplantae</taxon>
        <taxon>Streptophyta</taxon>
        <taxon>Embryophyta</taxon>
        <taxon>Tracheophyta</taxon>
        <taxon>Spermatophyta</taxon>
        <taxon>Magnoliopsida</taxon>
        <taxon>Liliopsida</taxon>
        <taxon>Poales</taxon>
        <taxon>Poaceae</taxon>
        <taxon>BOP clade</taxon>
        <taxon>Pooideae</taxon>
        <taxon>Poodae</taxon>
        <taxon>Poeae</taxon>
        <taxon>Poeae Chloroplast Group 1 (Aveneae type)</taxon>
        <taxon>Aveninae</taxon>
        <taxon>Avena</taxon>
    </lineage>
</organism>